<dbReference type="SUPFAM" id="SSF46565">
    <property type="entry name" value="Chaperone J-domain"/>
    <property type="match status" value="1"/>
</dbReference>
<comment type="caution">
    <text evidence="3">The sequence shown here is derived from an EMBL/GenBank/DDBJ whole genome shotgun (WGS) entry which is preliminary data.</text>
</comment>
<dbReference type="InterPro" id="IPR018253">
    <property type="entry name" value="DnaJ_domain_CS"/>
</dbReference>
<dbReference type="SMART" id="SM00271">
    <property type="entry name" value="DnaJ"/>
    <property type="match status" value="1"/>
</dbReference>
<dbReference type="InterPro" id="IPR001623">
    <property type="entry name" value="DnaJ_domain"/>
</dbReference>
<dbReference type="PRINTS" id="PR00625">
    <property type="entry name" value="JDOMAIN"/>
</dbReference>
<name>A0A7L3N403_9AVES</name>
<dbReference type="Pfam" id="PF00226">
    <property type="entry name" value="DnaJ"/>
    <property type="match status" value="1"/>
</dbReference>
<sequence>MVDYYRVLGLQKNASQDEVKKSYYKLALKWHPDKNPRNKEEAEKKFRLISEAYSILSDPQKRSAYDGRFEKSRFQRERSFTGGHTDPFDSPSGFSDLEMMFRDLFWGMDPLNNIRNNGGSRHRTNERGRRSNYADKFIDLLTSFNSPREQQAGPHGVRAMITTVEEINGKKIITRRIFENGEERIEVEEDGKLKHVRKKGESN</sequence>
<dbReference type="Gene3D" id="1.10.287.110">
    <property type="entry name" value="DnaJ domain"/>
    <property type="match status" value="1"/>
</dbReference>
<dbReference type="PANTHER" id="PTHR45168:SF4">
    <property type="entry name" value="SIMILAR TO DNAJ HOMOLOG SUBFAMILY B MEMBER 6 (HEAT SHOCK PROTEIN J2) (HSJ-2) (MRJ) (MDJ4)"/>
    <property type="match status" value="1"/>
</dbReference>
<evidence type="ECO:0000313" key="4">
    <source>
        <dbReference type="Proteomes" id="UP000579904"/>
    </source>
</evidence>
<feature type="domain" description="J" evidence="2">
    <location>
        <begin position="3"/>
        <end position="69"/>
    </location>
</feature>
<organism evidence="3 4">
    <name type="scientific">Oreotrochilus melanogaster</name>
    <dbReference type="NCBI Taxonomy" id="689266"/>
    <lineage>
        <taxon>Eukaryota</taxon>
        <taxon>Metazoa</taxon>
        <taxon>Chordata</taxon>
        <taxon>Craniata</taxon>
        <taxon>Vertebrata</taxon>
        <taxon>Euteleostomi</taxon>
        <taxon>Archelosauria</taxon>
        <taxon>Archosauria</taxon>
        <taxon>Dinosauria</taxon>
        <taxon>Saurischia</taxon>
        <taxon>Theropoda</taxon>
        <taxon>Coelurosauria</taxon>
        <taxon>Aves</taxon>
        <taxon>Neognathae</taxon>
        <taxon>Neoaves</taxon>
        <taxon>Strisores</taxon>
        <taxon>Apodiformes</taxon>
        <taxon>Trochilidae</taxon>
        <taxon>Oreotrochilus</taxon>
    </lineage>
</organism>
<evidence type="ECO:0000313" key="3">
    <source>
        <dbReference type="EMBL" id="NXU73686.1"/>
    </source>
</evidence>
<dbReference type="OrthoDB" id="10250354at2759"/>
<dbReference type="PROSITE" id="PS50076">
    <property type="entry name" value="DNAJ_2"/>
    <property type="match status" value="1"/>
</dbReference>
<protein>
    <submittedName>
        <fullName evidence="3">DNJB8 protein</fullName>
    </submittedName>
</protein>
<dbReference type="PANTHER" id="PTHR45168">
    <property type="entry name" value="DNAJ HOMOLOG SUBFAMILY B MEMBER 2"/>
    <property type="match status" value="1"/>
</dbReference>
<dbReference type="AlphaFoldDB" id="A0A7L3N403"/>
<dbReference type="Proteomes" id="UP000579904">
    <property type="component" value="Unassembled WGS sequence"/>
</dbReference>
<proteinExistence type="predicted"/>
<dbReference type="EMBL" id="VZUB01002941">
    <property type="protein sequence ID" value="NXU73686.1"/>
    <property type="molecule type" value="Genomic_DNA"/>
</dbReference>
<reference evidence="3 4" key="1">
    <citation type="submission" date="2019-09" db="EMBL/GenBank/DDBJ databases">
        <title>Bird 10,000 Genomes (B10K) Project - Family phase.</title>
        <authorList>
            <person name="Zhang G."/>
        </authorList>
    </citation>
    <scope>NUCLEOTIDE SEQUENCE [LARGE SCALE GENOMIC DNA]</scope>
    <source>
        <strain evidence="3">OUT-0002</strain>
    </source>
</reference>
<keyword evidence="4" id="KW-1185">Reference proteome</keyword>
<accession>A0A7L3N403</accession>
<evidence type="ECO:0000256" key="1">
    <source>
        <dbReference type="ARBA" id="ARBA00023186"/>
    </source>
</evidence>
<dbReference type="InterPro" id="IPR043183">
    <property type="entry name" value="DNJB2/6-like"/>
</dbReference>
<keyword evidence="1" id="KW-0143">Chaperone</keyword>
<dbReference type="PROSITE" id="PS00636">
    <property type="entry name" value="DNAJ_1"/>
    <property type="match status" value="1"/>
</dbReference>
<dbReference type="InterPro" id="IPR036869">
    <property type="entry name" value="J_dom_sf"/>
</dbReference>
<dbReference type="CDD" id="cd06257">
    <property type="entry name" value="DnaJ"/>
    <property type="match status" value="1"/>
</dbReference>
<feature type="non-terminal residue" evidence="3">
    <location>
        <position position="203"/>
    </location>
</feature>
<dbReference type="GO" id="GO:0051082">
    <property type="term" value="F:unfolded protein binding"/>
    <property type="evidence" value="ECO:0007669"/>
    <property type="project" value="InterPro"/>
</dbReference>
<evidence type="ECO:0000259" key="2">
    <source>
        <dbReference type="PROSITE" id="PS50076"/>
    </source>
</evidence>
<dbReference type="GO" id="GO:0030544">
    <property type="term" value="F:Hsp70 protein binding"/>
    <property type="evidence" value="ECO:0007669"/>
    <property type="project" value="InterPro"/>
</dbReference>
<gene>
    <name evidence="3" type="primary">Dnajb8</name>
    <name evidence="3" type="ORF">OREMEL_R06085</name>
</gene>
<feature type="non-terminal residue" evidence="3">
    <location>
        <position position="1"/>
    </location>
</feature>